<keyword evidence="4" id="KW-1185">Reference proteome</keyword>
<dbReference type="OrthoDB" id="5186924at2"/>
<keyword evidence="1" id="KW-0472">Membrane</keyword>
<feature type="transmembrane region" description="Helical" evidence="1">
    <location>
        <begin position="79"/>
        <end position="99"/>
    </location>
</feature>
<feature type="transmembrane region" description="Helical" evidence="1">
    <location>
        <begin position="119"/>
        <end position="141"/>
    </location>
</feature>
<feature type="transmembrane region" description="Helical" evidence="1">
    <location>
        <begin position="12"/>
        <end position="29"/>
    </location>
</feature>
<evidence type="ECO:0000313" key="4">
    <source>
        <dbReference type="Proteomes" id="UP000773614"/>
    </source>
</evidence>
<dbReference type="InterPro" id="IPR009936">
    <property type="entry name" value="DUF1468"/>
</dbReference>
<keyword evidence="1" id="KW-1133">Transmembrane helix</keyword>
<dbReference type="EMBL" id="SPKJ01000060">
    <property type="protein sequence ID" value="MYZ49117.1"/>
    <property type="molecule type" value="Genomic_DNA"/>
</dbReference>
<feature type="domain" description="DUF1468" evidence="2">
    <location>
        <begin position="14"/>
        <end position="145"/>
    </location>
</feature>
<name>A0A964WUG9_9HYPH</name>
<organism evidence="3 4">
    <name type="scientific">Propylenella binzhouense</name>
    <dbReference type="NCBI Taxonomy" id="2555902"/>
    <lineage>
        <taxon>Bacteria</taxon>
        <taxon>Pseudomonadati</taxon>
        <taxon>Pseudomonadota</taxon>
        <taxon>Alphaproteobacteria</taxon>
        <taxon>Hyphomicrobiales</taxon>
        <taxon>Propylenellaceae</taxon>
        <taxon>Propylenella</taxon>
    </lineage>
</organism>
<keyword evidence="1" id="KW-0812">Transmembrane</keyword>
<reference evidence="3" key="1">
    <citation type="submission" date="2019-03" db="EMBL/GenBank/DDBJ databases">
        <title>Afifella sp. nov., isolated from activated sludge.</title>
        <authorList>
            <person name="Li Q."/>
            <person name="Liu Y."/>
        </authorList>
    </citation>
    <scope>NUCLEOTIDE SEQUENCE</scope>
    <source>
        <strain evidence="3">L72</strain>
    </source>
</reference>
<evidence type="ECO:0000259" key="2">
    <source>
        <dbReference type="Pfam" id="PF07331"/>
    </source>
</evidence>
<sequence>MRSNSVRGAVDFYSGLLLAVLAVAAIFLLRDLEIGTASDMGPGYFPVAISIVLLAVGVFLIGRGLVLDGPQVSGMNWRPILFVSLSLLAFALLVDRAGLPIAIVAQVAIATLGSSERSFLQSLLFGIALAAASSVIFVRLLGVPMRLFP</sequence>
<proteinExistence type="predicted"/>
<dbReference type="Pfam" id="PF07331">
    <property type="entry name" value="TctB"/>
    <property type="match status" value="1"/>
</dbReference>
<protein>
    <submittedName>
        <fullName evidence="3">Tripartite tricarboxylate transporter TctB family protein</fullName>
    </submittedName>
</protein>
<accession>A0A964WUG9</accession>
<dbReference type="Proteomes" id="UP000773614">
    <property type="component" value="Unassembled WGS sequence"/>
</dbReference>
<feature type="transmembrane region" description="Helical" evidence="1">
    <location>
        <begin position="44"/>
        <end position="67"/>
    </location>
</feature>
<evidence type="ECO:0000256" key="1">
    <source>
        <dbReference type="SAM" id="Phobius"/>
    </source>
</evidence>
<evidence type="ECO:0000313" key="3">
    <source>
        <dbReference type="EMBL" id="MYZ49117.1"/>
    </source>
</evidence>
<dbReference type="AlphaFoldDB" id="A0A964WUG9"/>
<gene>
    <name evidence="3" type="ORF">E4O86_15490</name>
</gene>
<dbReference type="RefSeq" id="WP_161141462.1">
    <property type="nucleotide sequence ID" value="NZ_SPKJ01000060.1"/>
</dbReference>
<comment type="caution">
    <text evidence="3">The sequence shown here is derived from an EMBL/GenBank/DDBJ whole genome shotgun (WGS) entry which is preliminary data.</text>
</comment>